<feature type="transmembrane region" description="Helical" evidence="1">
    <location>
        <begin position="12"/>
        <end position="32"/>
    </location>
</feature>
<keyword evidence="1" id="KW-1133">Transmembrane helix</keyword>
<protein>
    <submittedName>
        <fullName evidence="2">Uncharacterized protein</fullName>
    </submittedName>
</protein>
<gene>
    <name evidence="2" type="ORF">ENH89_23725</name>
</gene>
<proteinExistence type="predicted"/>
<feature type="transmembrane region" description="Helical" evidence="1">
    <location>
        <begin position="38"/>
        <end position="56"/>
    </location>
</feature>
<comment type="caution">
    <text evidence="2">The sequence shown here is derived from an EMBL/GenBank/DDBJ whole genome shotgun (WGS) entry which is preliminary data.</text>
</comment>
<organism evidence="2 3">
    <name type="scientific">Aurantimonas coralicida</name>
    <dbReference type="NCBI Taxonomy" id="182270"/>
    <lineage>
        <taxon>Bacteria</taxon>
        <taxon>Pseudomonadati</taxon>
        <taxon>Pseudomonadota</taxon>
        <taxon>Alphaproteobacteria</taxon>
        <taxon>Hyphomicrobiales</taxon>
        <taxon>Aurantimonadaceae</taxon>
        <taxon>Aurantimonas</taxon>
    </lineage>
</organism>
<name>A0A9C9NKB2_9HYPH</name>
<sequence length="100" mass="11091">MRSYEFDFDKHGARAIFVVVVGFSVALCVVGGDGKAAGMLGVGIVAGLWLLIALVASKLGADSITQEWERSFREARFIADWFHEQRTLRISQPMMDADQR</sequence>
<keyword evidence="1" id="KW-0812">Transmembrane</keyword>
<evidence type="ECO:0000313" key="3">
    <source>
        <dbReference type="Proteomes" id="UP000885680"/>
    </source>
</evidence>
<dbReference type="Proteomes" id="UP000885680">
    <property type="component" value="Unassembled WGS sequence"/>
</dbReference>
<dbReference type="AlphaFoldDB" id="A0A9C9NKB2"/>
<reference evidence="2" key="1">
    <citation type="journal article" date="2020" name="mSystems">
        <title>Genome- and Community-Level Interaction Insights into Carbon Utilization and Element Cycling Functions of Hydrothermarchaeota in Hydrothermal Sediment.</title>
        <authorList>
            <person name="Zhou Z."/>
            <person name="Liu Y."/>
            <person name="Xu W."/>
            <person name="Pan J."/>
            <person name="Luo Z.H."/>
            <person name="Li M."/>
        </authorList>
    </citation>
    <scope>NUCLEOTIDE SEQUENCE</scope>
    <source>
        <strain evidence="2">HyVt-347</strain>
    </source>
</reference>
<keyword evidence="1" id="KW-0472">Membrane</keyword>
<evidence type="ECO:0000256" key="1">
    <source>
        <dbReference type="SAM" id="Phobius"/>
    </source>
</evidence>
<evidence type="ECO:0000313" key="2">
    <source>
        <dbReference type="EMBL" id="HEU03267.1"/>
    </source>
</evidence>
<dbReference type="EMBL" id="DRGN01000337">
    <property type="protein sequence ID" value="HEU03267.1"/>
    <property type="molecule type" value="Genomic_DNA"/>
</dbReference>
<accession>A0A9C9NKB2</accession>